<dbReference type="GO" id="GO:0008757">
    <property type="term" value="F:S-adenosylmethionine-dependent methyltransferase activity"/>
    <property type="evidence" value="ECO:0007669"/>
    <property type="project" value="InterPro"/>
</dbReference>
<dbReference type="InterPro" id="IPR013216">
    <property type="entry name" value="Methyltransf_11"/>
</dbReference>
<feature type="domain" description="Methyltransferase type 11" evidence="1">
    <location>
        <begin position="104"/>
        <end position="170"/>
    </location>
</feature>
<dbReference type="Gene3D" id="3.40.50.150">
    <property type="entry name" value="Vaccinia Virus protein VP39"/>
    <property type="match status" value="1"/>
</dbReference>
<keyword evidence="3" id="KW-1185">Reference proteome</keyword>
<reference evidence="2 3" key="1">
    <citation type="submission" date="2019-03" db="EMBL/GenBank/DDBJ databases">
        <title>Bradyrhizobium diversity isolated from nodules of Chamaecrista fasciculata.</title>
        <authorList>
            <person name="Klepa M.S."/>
            <person name="Urquiaga M.O."/>
            <person name="Hungria M."/>
            <person name="Delamuta J.R."/>
        </authorList>
    </citation>
    <scope>NUCLEOTIDE SEQUENCE [LARGE SCALE GENOMIC DNA]</scope>
    <source>
        <strain evidence="2 3">CNPSo 3448</strain>
    </source>
</reference>
<dbReference type="Pfam" id="PF08241">
    <property type="entry name" value="Methyltransf_11"/>
    <property type="match status" value="1"/>
</dbReference>
<name>A0A4Y9LJG7_9BRAD</name>
<evidence type="ECO:0000313" key="3">
    <source>
        <dbReference type="Proteomes" id="UP000297966"/>
    </source>
</evidence>
<evidence type="ECO:0000259" key="1">
    <source>
        <dbReference type="Pfam" id="PF08241"/>
    </source>
</evidence>
<dbReference type="OrthoDB" id="9810247at2"/>
<comment type="caution">
    <text evidence="2">The sequence shown here is derived from an EMBL/GenBank/DDBJ whole genome shotgun (WGS) entry which is preliminary data.</text>
</comment>
<protein>
    <submittedName>
        <fullName evidence="2">Methyltransferase domain-containing protein</fullName>
    </submittedName>
</protein>
<dbReference type="SUPFAM" id="SSF53335">
    <property type="entry name" value="S-adenosyl-L-methionine-dependent methyltransferases"/>
    <property type="match status" value="1"/>
</dbReference>
<proteinExistence type="predicted"/>
<sequence>MTASSLLRGVARFGRRQLLRLIAKAPAPIGQRLSRCLWAPPPGTIDFGDFGRTEPISADFGFDRGAPIDRYYIESFLARNAARIRGRVLEIGDNAYTLRFGGKQVEKSDVLHVDVTNPLATIIGDISVPGTLPERAFDCVILTQTLHLIFDMRGALAELAGALKPGGTLLVTVPGISPVARGAWGHTWFWSLTEIALGRLLGSLFEEKGVELETFGNVFAATCFLQGLAVSEVSQAKLDVLDKSFPVIVSAAARRRGE</sequence>
<keyword evidence="2" id="KW-0808">Transferase</keyword>
<gene>
    <name evidence="2" type="ORF">E4K65_33385</name>
</gene>
<dbReference type="InterPro" id="IPR029063">
    <property type="entry name" value="SAM-dependent_MTases_sf"/>
</dbReference>
<dbReference type="RefSeq" id="WP_135177745.1">
    <property type="nucleotide sequence ID" value="NZ_SPQT01000025.1"/>
</dbReference>
<accession>A0A4Y9LJG7</accession>
<organism evidence="2 3">
    <name type="scientific">Bradyrhizobium niftali</name>
    <dbReference type="NCBI Taxonomy" id="2560055"/>
    <lineage>
        <taxon>Bacteria</taxon>
        <taxon>Pseudomonadati</taxon>
        <taxon>Pseudomonadota</taxon>
        <taxon>Alphaproteobacteria</taxon>
        <taxon>Hyphomicrobiales</taxon>
        <taxon>Nitrobacteraceae</taxon>
        <taxon>Bradyrhizobium</taxon>
    </lineage>
</organism>
<dbReference type="GO" id="GO:0032259">
    <property type="term" value="P:methylation"/>
    <property type="evidence" value="ECO:0007669"/>
    <property type="project" value="UniProtKB-KW"/>
</dbReference>
<dbReference type="Proteomes" id="UP000297966">
    <property type="component" value="Unassembled WGS sequence"/>
</dbReference>
<evidence type="ECO:0000313" key="2">
    <source>
        <dbReference type="EMBL" id="TFV43126.1"/>
    </source>
</evidence>
<keyword evidence="2" id="KW-0489">Methyltransferase</keyword>
<dbReference type="EMBL" id="SPQT01000025">
    <property type="protein sequence ID" value="TFV43126.1"/>
    <property type="molecule type" value="Genomic_DNA"/>
</dbReference>
<dbReference type="AlphaFoldDB" id="A0A4Y9LJG7"/>